<dbReference type="GeneID" id="9950429"/>
<evidence type="ECO:0000313" key="1">
    <source>
        <dbReference type="EMBL" id="EFO15549.1"/>
    </source>
</evidence>
<dbReference type="AlphaFoldDB" id="A0A1S0TKU4"/>
<gene>
    <name evidence="1" type="ORF">LOAG_12958</name>
</gene>
<dbReference type="RefSeq" id="XP_003148518.1">
    <property type="nucleotide sequence ID" value="XM_003148470.1"/>
</dbReference>
<feature type="non-terminal residue" evidence="1">
    <location>
        <position position="1"/>
    </location>
</feature>
<reference evidence="1" key="1">
    <citation type="submission" date="2012-04" db="EMBL/GenBank/DDBJ databases">
        <title>The Genome Sequence of Loa loa.</title>
        <authorList>
            <consortium name="The Broad Institute Genome Sequencing Platform"/>
            <consortium name="Broad Institute Genome Sequencing Center for Infectious Disease"/>
            <person name="Nutman T.B."/>
            <person name="Fink D.L."/>
            <person name="Russ C."/>
            <person name="Young S."/>
            <person name="Zeng Q."/>
            <person name="Gargeya S."/>
            <person name="Alvarado L."/>
            <person name="Berlin A."/>
            <person name="Chapman S.B."/>
            <person name="Chen Z."/>
            <person name="Freedman E."/>
            <person name="Gellesch M."/>
            <person name="Goldberg J."/>
            <person name="Griggs A."/>
            <person name="Gujja S."/>
            <person name="Heilman E.R."/>
            <person name="Heiman D."/>
            <person name="Howarth C."/>
            <person name="Mehta T."/>
            <person name="Neiman D."/>
            <person name="Pearson M."/>
            <person name="Roberts A."/>
            <person name="Saif S."/>
            <person name="Shea T."/>
            <person name="Shenoy N."/>
            <person name="Sisk P."/>
            <person name="Stolte C."/>
            <person name="Sykes S."/>
            <person name="White J."/>
            <person name="Yandava C."/>
            <person name="Haas B."/>
            <person name="Henn M.R."/>
            <person name="Nusbaum C."/>
            <person name="Birren B."/>
        </authorList>
    </citation>
    <scope>NUCLEOTIDE SEQUENCE [LARGE SCALE GENOMIC DNA]</scope>
</reference>
<sequence>LSKQYILFAYSPRQTTNNDAFAYPPPLDNYYSLNAFPVPYLQLNDLSTKRQSTIIKAMTRRLLISHITCSSYN</sequence>
<name>A0A1S0TKU4_LOALO</name>
<dbReference type="CTD" id="9950429"/>
<accession>A0A1S0TKU4</accession>
<proteinExistence type="predicted"/>
<dbReference type="EMBL" id="JH712203">
    <property type="protein sequence ID" value="EFO15549.1"/>
    <property type="molecule type" value="Genomic_DNA"/>
</dbReference>
<organism evidence="1">
    <name type="scientific">Loa loa</name>
    <name type="common">Eye worm</name>
    <name type="synonym">Filaria loa</name>
    <dbReference type="NCBI Taxonomy" id="7209"/>
    <lineage>
        <taxon>Eukaryota</taxon>
        <taxon>Metazoa</taxon>
        <taxon>Ecdysozoa</taxon>
        <taxon>Nematoda</taxon>
        <taxon>Chromadorea</taxon>
        <taxon>Rhabditida</taxon>
        <taxon>Spirurina</taxon>
        <taxon>Spiruromorpha</taxon>
        <taxon>Filarioidea</taxon>
        <taxon>Onchocercidae</taxon>
        <taxon>Loa</taxon>
    </lineage>
</organism>
<dbReference type="InParanoid" id="A0A1S0TKU4"/>
<protein>
    <submittedName>
        <fullName evidence="1">Uncharacterized protein</fullName>
    </submittedName>
</protein>
<dbReference type="KEGG" id="loa:LOAG_12958"/>